<name>A0A1H8TJ97_9EURY</name>
<gene>
    <name evidence="1" type="ORF">SAMN04487948_10777</name>
</gene>
<accession>A0A1H8TJ97</accession>
<dbReference type="InterPro" id="IPR025336">
    <property type="entry name" value="SCO4226-like"/>
</dbReference>
<reference evidence="2" key="1">
    <citation type="submission" date="2016-10" db="EMBL/GenBank/DDBJ databases">
        <authorList>
            <person name="Varghese N."/>
            <person name="Submissions S."/>
        </authorList>
    </citation>
    <scope>NUCLEOTIDE SEQUENCE [LARGE SCALE GENOMIC DNA]</scope>
    <source>
        <strain evidence="2">CGMCC 1.10121</strain>
    </source>
</reference>
<dbReference type="Pfam" id="PF14026">
    <property type="entry name" value="SCO4226-like"/>
    <property type="match status" value="1"/>
</dbReference>
<organism evidence="1 2">
    <name type="scientific">Halogranum amylolyticum</name>
    <dbReference type="NCBI Taxonomy" id="660520"/>
    <lineage>
        <taxon>Archaea</taxon>
        <taxon>Methanobacteriati</taxon>
        <taxon>Methanobacteriota</taxon>
        <taxon>Stenosarchaea group</taxon>
        <taxon>Halobacteria</taxon>
        <taxon>Halobacteriales</taxon>
        <taxon>Haloferacaceae</taxon>
    </lineage>
</organism>
<dbReference type="RefSeq" id="WP_089825233.1">
    <property type="nucleotide sequence ID" value="NZ_FODV01000007.1"/>
</dbReference>
<dbReference type="Proteomes" id="UP000199126">
    <property type="component" value="Unassembled WGS sequence"/>
</dbReference>
<evidence type="ECO:0008006" key="3">
    <source>
        <dbReference type="Google" id="ProtNLM"/>
    </source>
</evidence>
<protein>
    <recommendedName>
        <fullName evidence="3">DUF4242 domain-containing protein</fullName>
    </recommendedName>
</protein>
<keyword evidence="2" id="KW-1185">Reference proteome</keyword>
<dbReference type="OrthoDB" id="260050at2157"/>
<dbReference type="AlphaFoldDB" id="A0A1H8TJ97"/>
<evidence type="ECO:0000313" key="1">
    <source>
        <dbReference type="EMBL" id="SEO90643.1"/>
    </source>
</evidence>
<dbReference type="EMBL" id="FODV01000007">
    <property type="protein sequence ID" value="SEO90643.1"/>
    <property type="molecule type" value="Genomic_DNA"/>
</dbReference>
<sequence>MSSQQFHDFLILRELDDPITRDELADAADTSGDVLASLRQEGVDIEWVESEVMTDEDGRVTGTFCHYRAEDEAAIREHADRAGLPATRIDRRGDALDGE</sequence>
<proteinExistence type="predicted"/>
<evidence type="ECO:0000313" key="2">
    <source>
        <dbReference type="Proteomes" id="UP000199126"/>
    </source>
</evidence>